<dbReference type="OrthoDB" id="8070426at2759"/>
<dbReference type="EMBL" id="GAMC01016937">
    <property type="protein sequence ID" value="JAB89618.1"/>
    <property type="molecule type" value="mRNA"/>
</dbReference>
<evidence type="ECO:0000313" key="2">
    <source>
        <dbReference type="EMBL" id="JAB89616.1"/>
    </source>
</evidence>
<reference evidence="2" key="2">
    <citation type="journal article" date="2014" name="BMC Genomics">
        <title>A genomic perspective to assessing quality of mass-reared SIT flies used in Mediterranean fruit fly (Ceratitis capitata) eradication in California.</title>
        <authorList>
            <person name="Calla B."/>
            <person name="Hall B."/>
            <person name="Hou S."/>
            <person name="Geib S.M."/>
        </authorList>
    </citation>
    <scope>NUCLEOTIDE SEQUENCE</scope>
</reference>
<sequence length="485" mass="52952">MRPMLKQEKCLETLTQQNQQIIATQSTKRPSDDVAPAEAAVFDKKHNYFAEILTVSELTACNCEAHTAWQHVAVNRANQQSKQQGNTGDNNLPTDIGITAKCALNAASKQPNTAPNVSSNITNPKTLLSQQSEPNVVCGKNLNIVNQSNSKHLTPFVQGKQCSKLFSNMLQQHAPLKLSEQKPKIHTNYARSLVEEQCAMISLAATNAKTCQITTTTTAATAKTKTANVIELFKASPPTPVQPSLNQKNKEKTIDFNSRRRRGRLRTPPALPSPPPSTSPKHERITGGVGFHSDDYCLGRGVTATVCRALMWLASYLEKVAYNRTNAGYDQSDPLLYLLSVLLSLIVVNVNRVAIVVNEFKNEVNKNAIKNTSKINKITTNTTFTTASTNITNRETSEINKNRSVIKSVAKREENFVPVGQQLRCVCESAACDAERQEAVKAKNNNNLYAQNDITTPAATATAAAAAHRLTLSTVGRNRINATGS</sequence>
<dbReference type="EMBL" id="GAMC01016935">
    <property type="protein sequence ID" value="JAB89620.1"/>
    <property type="molecule type" value="mRNA"/>
</dbReference>
<accession>W8B8X7</accession>
<protein>
    <submittedName>
        <fullName evidence="2">Uncharacterized protein</fullName>
    </submittedName>
</protein>
<proteinExistence type="evidence at transcript level"/>
<dbReference type="AlphaFoldDB" id="W8B8X7"/>
<name>W8B8X7_CERCA</name>
<feature type="region of interest" description="Disordered" evidence="1">
    <location>
        <begin position="236"/>
        <end position="284"/>
    </location>
</feature>
<feature type="compositionally biased region" description="Basic and acidic residues" evidence="1">
    <location>
        <begin position="248"/>
        <end position="258"/>
    </location>
</feature>
<feature type="compositionally biased region" description="Pro residues" evidence="1">
    <location>
        <begin position="269"/>
        <end position="278"/>
    </location>
</feature>
<dbReference type="EMBL" id="GAMC01016939">
    <property type="protein sequence ID" value="JAB89616.1"/>
    <property type="molecule type" value="mRNA"/>
</dbReference>
<organism evidence="2">
    <name type="scientific">Ceratitis capitata</name>
    <name type="common">Mediterranean fruit fly</name>
    <name type="synonym">Tephritis capitata</name>
    <dbReference type="NCBI Taxonomy" id="7213"/>
    <lineage>
        <taxon>Eukaryota</taxon>
        <taxon>Metazoa</taxon>
        <taxon>Ecdysozoa</taxon>
        <taxon>Arthropoda</taxon>
        <taxon>Hexapoda</taxon>
        <taxon>Insecta</taxon>
        <taxon>Pterygota</taxon>
        <taxon>Neoptera</taxon>
        <taxon>Endopterygota</taxon>
        <taxon>Diptera</taxon>
        <taxon>Brachycera</taxon>
        <taxon>Muscomorpha</taxon>
        <taxon>Tephritoidea</taxon>
        <taxon>Tephritidae</taxon>
        <taxon>Ceratitis</taxon>
        <taxon>Ceratitis</taxon>
    </lineage>
</organism>
<reference evidence="2" key="1">
    <citation type="submission" date="2013-07" db="EMBL/GenBank/DDBJ databases">
        <authorList>
            <person name="Geib S."/>
        </authorList>
    </citation>
    <scope>NUCLEOTIDE SEQUENCE</scope>
</reference>
<evidence type="ECO:0000256" key="1">
    <source>
        <dbReference type="SAM" id="MobiDB-lite"/>
    </source>
</evidence>